<dbReference type="OrthoDB" id="6385861at2"/>
<sequence>MKLFYLTFQEDAELYLGVTRKIEWQVRAFEQLGYKVTHTLWKNECFIFFQGGETLSVPVTRGFRRMHRFSQAALDYLTDHRFDVAYLRLDRISFDVIRICRKLKENGTRRVIVEIPNYPYIMDYLRSVKGVRPIQRQAVTLLKVLCTAAQDRLAGCRLRECADAAVLIGDRSDRFFGLPAVNITNGVNVDEFSFARHQGDSGEIVLVGVAGTLWWQAYDRVLEGMRVYRERKKPEDPRVRFVLVGGDRKEMPAFLEDVRSRGLEEDVECRGFLRGEELMRVYASADLGVSSLGCYRRGLTRCSSLKAREYCAAGLPFLYAYEDDALDGNPPFALRLPNDSSAVDIGRTVEFALRCRDDPSLSEQEREFARRNYDWKTILGQVLAFAGV</sequence>
<proteinExistence type="predicted"/>
<dbReference type="Proteomes" id="UP000469440">
    <property type="component" value="Unassembled WGS sequence"/>
</dbReference>
<evidence type="ECO:0008006" key="3">
    <source>
        <dbReference type="Google" id="ProtNLM"/>
    </source>
</evidence>
<evidence type="ECO:0000313" key="1">
    <source>
        <dbReference type="EMBL" id="MVB09444.1"/>
    </source>
</evidence>
<gene>
    <name evidence="1" type="ORF">CAFE_01000</name>
</gene>
<evidence type="ECO:0000313" key="2">
    <source>
        <dbReference type="Proteomes" id="UP000469440"/>
    </source>
</evidence>
<organism evidence="1 2">
    <name type="scientific">Caproicibacter fermentans</name>
    <dbReference type="NCBI Taxonomy" id="2576756"/>
    <lineage>
        <taxon>Bacteria</taxon>
        <taxon>Bacillati</taxon>
        <taxon>Bacillota</taxon>
        <taxon>Clostridia</taxon>
        <taxon>Eubacteriales</taxon>
        <taxon>Acutalibacteraceae</taxon>
        <taxon>Caproicibacter</taxon>
    </lineage>
</organism>
<accession>A0A6N8HUI1</accession>
<dbReference type="SUPFAM" id="SSF53756">
    <property type="entry name" value="UDP-Glycosyltransferase/glycogen phosphorylase"/>
    <property type="match status" value="1"/>
</dbReference>
<protein>
    <recommendedName>
        <fullName evidence="3">Glycosyltransferase</fullName>
    </recommendedName>
</protein>
<name>A0A6N8HUI1_9FIRM</name>
<reference evidence="1 2" key="1">
    <citation type="submission" date="2019-09" db="EMBL/GenBank/DDBJ databases">
        <title>Genome sequence of Clostridium sp. EA1.</title>
        <authorList>
            <person name="Poehlein A."/>
            <person name="Bengelsdorf F.R."/>
            <person name="Daniel R."/>
        </authorList>
    </citation>
    <scope>NUCLEOTIDE SEQUENCE [LARGE SCALE GENOMIC DNA]</scope>
    <source>
        <strain evidence="1 2">EA1</strain>
    </source>
</reference>
<dbReference type="AlphaFoldDB" id="A0A6N8HUI1"/>
<dbReference type="Gene3D" id="3.40.50.2000">
    <property type="entry name" value="Glycogen Phosphorylase B"/>
    <property type="match status" value="1"/>
</dbReference>
<dbReference type="EMBL" id="VWXL01000003">
    <property type="protein sequence ID" value="MVB09444.1"/>
    <property type="molecule type" value="Genomic_DNA"/>
</dbReference>
<dbReference type="RefSeq" id="WP_156989477.1">
    <property type="nucleotide sequence ID" value="NZ_VWXL01000003.1"/>
</dbReference>
<keyword evidence="2" id="KW-1185">Reference proteome</keyword>
<comment type="caution">
    <text evidence="1">The sequence shown here is derived from an EMBL/GenBank/DDBJ whole genome shotgun (WGS) entry which is preliminary data.</text>
</comment>